<dbReference type="EMBL" id="CP000249">
    <property type="protein sequence ID" value="ABD13238.1"/>
    <property type="molecule type" value="Genomic_DNA"/>
</dbReference>
<dbReference type="AlphaFoldDB" id="Q2J654"/>
<evidence type="ECO:0000313" key="2">
    <source>
        <dbReference type="Proteomes" id="UP000001937"/>
    </source>
</evidence>
<keyword evidence="2" id="KW-1185">Reference proteome</keyword>
<dbReference type="PROSITE" id="PS51257">
    <property type="entry name" value="PROKAR_LIPOPROTEIN"/>
    <property type="match status" value="1"/>
</dbReference>
<dbReference type="Proteomes" id="UP000001937">
    <property type="component" value="Chromosome"/>
</dbReference>
<dbReference type="RefSeq" id="WP_011438262.1">
    <property type="nucleotide sequence ID" value="NC_007777.1"/>
</dbReference>
<name>Q2J654_FRACC</name>
<dbReference type="KEGG" id="fra:Francci3_3888"/>
<protein>
    <recommendedName>
        <fullName evidence="3">Lipoprotein</fullName>
    </recommendedName>
</protein>
<evidence type="ECO:0008006" key="3">
    <source>
        <dbReference type="Google" id="ProtNLM"/>
    </source>
</evidence>
<proteinExistence type="predicted"/>
<dbReference type="HOGENOM" id="CLU_527611_0_0_11"/>
<reference evidence="1 2" key="1">
    <citation type="journal article" date="2007" name="Genome Res.">
        <title>Genome characteristics of facultatively symbiotic Frankia sp. strains reflect host range and host plant biogeography.</title>
        <authorList>
            <person name="Normand P."/>
            <person name="Lapierre P."/>
            <person name="Tisa L.S."/>
            <person name="Gogarten J.P."/>
            <person name="Alloisio N."/>
            <person name="Bagnarol E."/>
            <person name="Bassi C.A."/>
            <person name="Berry A.M."/>
            <person name="Bickhart D.M."/>
            <person name="Choisne N."/>
            <person name="Couloux A."/>
            <person name="Cournoyer B."/>
            <person name="Cruveiller S."/>
            <person name="Daubin V."/>
            <person name="Demange N."/>
            <person name="Francino M.P."/>
            <person name="Goltsman E."/>
            <person name="Huang Y."/>
            <person name="Kopp O.R."/>
            <person name="Labarre L."/>
            <person name="Lapidus A."/>
            <person name="Lavire C."/>
            <person name="Marechal J."/>
            <person name="Martinez M."/>
            <person name="Mastronunzio J.E."/>
            <person name="Mullin B.C."/>
            <person name="Niemann J."/>
            <person name="Pujic P."/>
            <person name="Rawnsley T."/>
            <person name="Rouy Z."/>
            <person name="Schenowitz C."/>
            <person name="Sellstedt A."/>
            <person name="Tavares F."/>
            <person name="Tomkins J.P."/>
            <person name="Vallenet D."/>
            <person name="Valverde C."/>
            <person name="Wall L.G."/>
            <person name="Wang Y."/>
            <person name="Medigue C."/>
            <person name="Benson D.R."/>
        </authorList>
    </citation>
    <scope>NUCLEOTIDE SEQUENCE [LARGE SCALE GENOMIC DNA]</scope>
    <source>
        <strain evidence="2">DSM 45818 / CECT 9043 / CcI3</strain>
    </source>
</reference>
<sequence length="482" mass="51013">MSRGLRQTLGAGLAATVLAVGLTACGSGDRAPAPPAEIVLNRGQDSSIPFRTEADGEVLLDVTTTAPGVSWGSPGGESAVLSLYVDTAYATDLVIPTSFPIKRSLALGHLAAGKHTLRTLFAADRSPRNAATARLTDLTFRTVTPQDNGYQALAHAPVIYGRTAPAAAADPMAGGPFQNAVTDTPLLAFHSEAPTAIAGHRLLTYSMVWSNEDEGTPTPALMAFWGRTTDIEWTYQVEIDATGNAIPGSAVIQGPEHTSQPFTGRYESTHPLLGTCTRSNSMCQNTDGPMRFALSAADTLDPNAEAPEREMDRNPWTYWVMSQEVAREGKVADAPVPDPRTRISDPRNYLYLIVRKNTVGTPNTADAWVGLSVGVRLAGNPETYRSNKTYPAWSIERDAPAATAVELPPGTVAEDIASIQATRVVGAGADTGARVQVDSIERAFLLGPDGLPQQSFLFTPTKVTLTAAAPTATLFRRSQGGS</sequence>
<evidence type="ECO:0000313" key="1">
    <source>
        <dbReference type="EMBL" id="ABD13238.1"/>
    </source>
</evidence>
<dbReference type="OrthoDB" id="9807465at2"/>
<gene>
    <name evidence="1" type="ordered locus">Francci3_3888</name>
</gene>
<accession>Q2J654</accession>
<dbReference type="eggNOG" id="ENOG502ZTUW">
    <property type="taxonomic scope" value="Bacteria"/>
</dbReference>
<organism evidence="1 2">
    <name type="scientific">Frankia casuarinae (strain DSM 45818 / CECT 9043 / HFP020203 / CcI3)</name>
    <dbReference type="NCBI Taxonomy" id="106370"/>
    <lineage>
        <taxon>Bacteria</taxon>
        <taxon>Bacillati</taxon>
        <taxon>Actinomycetota</taxon>
        <taxon>Actinomycetes</taxon>
        <taxon>Frankiales</taxon>
        <taxon>Frankiaceae</taxon>
        <taxon>Frankia</taxon>
    </lineage>
</organism>